<gene>
    <name evidence="1" type="ORF">CCAND38_460011</name>
</gene>
<evidence type="ECO:0000313" key="2">
    <source>
        <dbReference type="Proteomes" id="UP000045051"/>
    </source>
</evidence>
<dbReference type="Proteomes" id="UP000045051">
    <property type="component" value="Unassembled WGS sequence"/>
</dbReference>
<proteinExistence type="predicted"/>
<accession>A0A0B7IAD9</accession>
<sequence length="51" mass="6077">MNHNPHYKPMLNEKDKRITFEKISVNSLSANYIKKGSELKIVLYDIFFTIF</sequence>
<name>A0A0B7IAD9_9FLAO</name>
<evidence type="ECO:0000313" key="1">
    <source>
        <dbReference type="EMBL" id="CEN47664.1"/>
    </source>
</evidence>
<reference evidence="1 2" key="1">
    <citation type="submission" date="2015-01" db="EMBL/GenBank/DDBJ databases">
        <authorList>
            <person name="Xiang T."/>
            <person name="Song Y."/>
            <person name="Huang L."/>
            <person name="Wang B."/>
            <person name="Wu P."/>
        </authorList>
    </citation>
    <scope>NUCLEOTIDE SEQUENCE [LARGE SCALE GENOMIC DNA]</scope>
    <source>
        <strain evidence="1 2">CcD38</strain>
    </source>
</reference>
<dbReference type="EMBL" id="CDOI01000158">
    <property type="protein sequence ID" value="CEN47664.1"/>
    <property type="molecule type" value="Genomic_DNA"/>
</dbReference>
<keyword evidence="2" id="KW-1185">Reference proteome</keyword>
<protein>
    <submittedName>
        <fullName evidence="1">Uncharacterized protein</fullName>
    </submittedName>
</protein>
<organism evidence="1 2">
    <name type="scientific">Capnocytophaga canis</name>
    <dbReference type="NCBI Taxonomy" id="1848903"/>
    <lineage>
        <taxon>Bacteria</taxon>
        <taxon>Pseudomonadati</taxon>
        <taxon>Bacteroidota</taxon>
        <taxon>Flavobacteriia</taxon>
        <taxon>Flavobacteriales</taxon>
        <taxon>Flavobacteriaceae</taxon>
        <taxon>Capnocytophaga</taxon>
    </lineage>
</organism>
<dbReference type="AlphaFoldDB" id="A0A0B7IAD9"/>